<evidence type="ECO:0000256" key="2">
    <source>
        <dbReference type="SAM" id="Phobius"/>
    </source>
</evidence>
<dbReference type="AlphaFoldDB" id="A0A4Q5JAT6"/>
<feature type="compositionally biased region" description="Low complexity" evidence="1">
    <location>
        <begin position="322"/>
        <end position="333"/>
    </location>
</feature>
<evidence type="ECO:0000259" key="3">
    <source>
        <dbReference type="Pfam" id="PF18915"/>
    </source>
</evidence>
<feature type="compositionally biased region" description="Low complexity" evidence="1">
    <location>
        <begin position="352"/>
        <end position="375"/>
    </location>
</feature>
<feature type="compositionally biased region" description="Basic and acidic residues" evidence="1">
    <location>
        <begin position="300"/>
        <end position="309"/>
    </location>
</feature>
<feature type="transmembrane region" description="Helical" evidence="2">
    <location>
        <begin position="91"/>
        <end position="115"/>
    </location>
</feature>
<sequence length="403" mass="40139">MTALFSARRRADELASALDNPHRDVDAELRELVGVVGTLRRAVDDDPFATPRADFAADLRARLMAEAVDVLEPGSPLVLPPRPVGRRERRLVAAAAAVLLVGGTAGMAAASSGALPGDALYPVKRGIERAEAGLSVSKAGKGRDLLAQASGRLTEVRGLLAADRLGGEPRVPLALDDFVAQSQQGAALLMDSFRDDRDPARVADVRTFTADALDDLADLATTAPASVQPDLRNAALALRDIDVRAGQLCDTCAAGTPTLDLPPVFLAAAEADRALDGVDAGALDNSHPFVVPKSLVPAGRGDDGKKPAAGDDGGGGTGDAGDTGVPLPGTPSLPGGGGSGGGGGGGTGGGDVTSPGGALQDTVDGVGGTLDDTVGSITDGLTGVVETVLPDPTTGGSTGGLLP</sequence>
<feature type="region of interest" description="Disordered" evidence="1">
    <location>
        <begin position="281"/>
        <end position="403"/>
    </location>
</feature>
<feature type="domain" description="DUF5667" evidence="3">
    <location>
        <begin position="113"/>
        <end position="207"/>
    </location>
</feature>
<keyword evidence="2" id="KW-0812">Transmembrane</keyword>
<gene>
    <name evidence="4" type="ORF">ETU37_02720</name>
</gene>
<organism evidence="4 5">
    <name type="scientific">Nocardioides iriomotensis</name>
    <dbReference type="NCBI Taxonomy" id="715784"/>
    <lineage>
        <taxon>Bacteria</taxon>
        <taxon>Bacillati</taxon>
        <taxon>Actinomycetota</taxon>
        <taxon>Actinomycetes</taxon>
        <taxon>Propionibacteriales</taxon>
        <taxon>Nocardioidaceae</taxon>
        <taxon>Nocardioides</taxon>
    </lineage>
</organism>
<dbReference type="Pfam" id="PF18915">
    <property type="entry name" value="DUF5667"/>
    <property type="match status" value="1"/>
</dbReference>
<accession>A0A4Q5JAT6</accession>
<comment type="caution">
    <text evidence="4">The sequence shown here is derived from an EMBL/GenBank/DDBJ whole genome shotgun (WGS) entry which is preliminary data.</text>
</comment>
<proteinExistence type="predicted"/>
<evidence type="ECO:0000313" key="5">
    <source>
        <dbReference type="Proteomes" id="UP000291189"/>
    </source>
</evidence>
<name>A0A4Q5JAT6_9ACTN</name>
<dbReference type="EMBL" id="SDPU01000009">
    <property type="protein sequence ID" value="RYU14905.1"/>
    <property type="molecule type" value="Genomic_DNA"/>
</dbReference>
<protein>
    <recommendedName>
        <fullName evidence="3">DUF5667 domain-containing protein</fullName>
    </recommendedName>
</protein>
<dbReference type="OrthoDB" id="3402808at2"/>
<dbReference type="RefSeq" id="WP_129985328.1">
    <property type="nucleotide sequence ID" value="NZ_SDPU01000009.1"/>
</dbReference>
<evidence type="ECO:0000256" key="1">
    <source>
        <dbReference type="SAM" id="MobiDB-lite"/>
    </source>
</evidence>
<feature type="compositionally biased region" description="Gly residues" evidence="1">
    <location>
        <begin position="311"/>
        <end position="321"/>
    </location>
</feature>
<keyword evidence="2" id="KW-0472">Membrane</keyword>
<evidence type="ECO:0000313" key="4">
    <source>
        <dbReference type="EMBL" id="RYU14905.1"/>
    </source>
</evidence>
<keyword evidence="2" id="KW-1133">Transmembrane helix</keyword>
<reference evidence="4 5" key="1">
    <citation type="submission" date="2019-01" db="EMBL/GenBank/DDBJ databases">
        <title>Nocardioides guangzhouensis sp. nov., an actinobacterium isolated from soil.</title>
        <authorList>
            <person name="Fu Y."/>
            <person name="Cai Y."/>
            <person name="Lin Z."/>
            <person name="Chen P."/>
        </authorList>
    </citation>
    <scope>NUCLEOTIDE SEQUENCE [LARGE SCALE GENOMIC DNA]</scope>
    <source>
        <strain evidence="4 5">NBRC 105384</strain>
    </source>
</reference>
<dbReference type="Proteomes" id="UP000291189">
    <property type="component" value="Unassembled WGS sequence"/>
</dbReference>
<keyword evidence="5" id="KW-1185">Reference proteome</keyword>
<feature type="compositionally biased region" description="Gly residues" evidence="1">
    <location>
        <begin position="334"/>
        <end position="351"/>
    </location>
</feature>
<dbReference type="InterPro" id="IPR043725">
    <property type="entry name" value="DUF5667"/>
</dbReference>